<protein>
    <submittedName>
        <fullName evidence="2">Uncharacterized protein</fullName>
    </submittedName>
</protein>
<dbReference type="Proteomes" id="UP000663870">
    <property type="component" value="Unassembled WGS sequence"/>
</dbReference>
<keyword evidence="3" id="KW-1185">Reference proteome</keyword>
<evidence type="ECO:0000313" key="3">
    <source>
        <dbReference type="Proteomes" id="UP000663870"/>
    </source>
</evidence>
<dbReference type="GO" id="GO:0003676">
    <property type="term" value="F:nucleic acid binding"/>
    <property type="evidence" value="ECO:0007669"/>
    <property type="project" value="InterPro"/>
</dbReference>
<dbReference type="InterPro" id="IPR036397">
    <property type="entry name" value="RNaseH_sf"/>
</dbReference>
<accession>A0A816F4A4</accession>
<proteinExistence type="predicted"/>
<evidence type="ECO:0000313" key="2">
    <source>
        <dbReference type="EMBL" id="CAF1656310.1"/>
    </source>
</evidence>
<gene>
    <name evidence="2" type="ORF">JXQ802_LOCUS55336</name>
    <name evidence="1" type="ORF">PYM288_LOCUS38811</name>
</gene>
<organism evidence="2 3">
    <name type="scientific">Rotaria sordida</name>
    <dbReference type="NCBI Taxonomy" id="392033"/>
    <lineage>
        <taxon>Eukaryota</taxon>
        <taxon>Metazoa</taxon>
        <taxon>Spiralia</taxon>
        <taxon>Gnathifera</taxon>
        <taxon>Rotifera</taxon>
        <taxon>Eurotatoria</taxon>
        <taxon>Bdelloidea</taxon>
        <taxon>Philodinida</taxon>
        <taxon>Philodinidae</taxon>
        <taxon>Rotaria</taxon>
    </lineage>
</organism>
<reference evidence="2" key="1">
    <citation type="submission" date="2021-02" db="EMBL/GenBank/DDBJ databases">
        <authorList>
            <person name="Nowell W R."/>
        </authorList>
    </citation>
    <scope>NUCLEOTIDE SEQUENCE</scope>
</reference>
<dbReference type="AlphaFoldDB" id="A0A816F4A4"/>
<sequence>MATEFYAKFLREKAIPAINEAVENLDEVIIQDDQESKHKMQVTMGVVYDLFEGRIEADDGDAKFADVWPTENIWEIRKQKIRGKTFKNFDSLVNFVNLGWQKITLEQCEAMIDNIPKRVAKMVQLNGNQVYEY</sequence>
<dbReference type="EMBL" id="CAJNOL010011628">
    <property type="protein sequence ID" value="CAF1656310.1"/>
    <property type="molecule type" value="Genomic_DNA"/>
</dbReference>
<evidence type="ECO:0000313" key="1">
    <source>
        <dbReference type="EMBL" id="CAF1504227.1"/>
    </source>
</evidence>
<name>A0A816F4A4_9BILA</name>
<dbReference type="EMBL" id="CAJNOH010009827">
    <property type="protein sequence ID" value="CAF1504227.1"/>
    <property type="molecule type" value="Genomic_DNA"/>
</dbReference>
<comment type="caution">
    <text evidence="2">The sequence shown here is derived from an EMBL/GenBank/DDBJ whole genome shotgun (WGS) entry which is preliminary data.</text>
</comment>
<dbReference type="Proteomes" id="UP000663854">
    <property type="component" value="Unassembled WGS sequence"/>
</dbReference>
<dbReference type="Gene3D" id="3.30.420.10">
    <property type="entry name" value="Ribonuclease H-like superfamily/Ribonuclease H"/>
    <property type="match status" value="1"/>
</dbReference>